<reference evidence="4 5" key="1">
    <citation type="journal article" date="2016" name="Int. J. Syst. Evol. Microbiol.">
        <title>Ensifer glycinis sp. nov., an novel rhizobial species associated with Glycine spp.</title>
        <authorList>
            <person name="Yan H."/>
            <person name="Yan J."/>
            <person name="Sui X.H."/>
            <person name="Wang E.T."/>
            <person name="Chen W.X."/>
            <person name="Zhang X.X."/>
            <person name="Chen W.F."/>
        </authorList>
    </citation>
    <scope>NUCLEOTIDE SEQUENCE [LARGE SCALE GENOMIC DNA]</scope>
    <source>
        <strain evidence="4 5">CCBAU 23380</strain>
    </source>
</reference>
<dbReference type="SUPFAM" id="SSF102114">
    <property type="entry name" value="Radical SAM enzymes"/>
    <property type="match status" value="1"/>
</dbReference>
<dbReference type="EMBL" id="LPUX01000061">
    <property type="protein sequence ID" value="OAP38443.1"/>
    <property type="molecule type" value="Genomic_DNA"/>
</dbReference>
<evidence type="ECO:0000256" key="2">
    <source>
        <dbReference type="ARBA" id="ARBA00023004"/>
    </source>
</evidence>
<evidence type="ECO:0000256" key="3">
    <source>
        <dbReference type="ARBA" id="ARBA00023014"/>
    </source>
</evidence>
<dbReference type="PANTHER" id="PTHR43432">
    <property type="entry name" value="SLR0285 PROTEIN"/>
    <property type="match status" value="1"/>
</dbReference>
<comment type="caution">
    <text evidence="4">The sequence shown here is derived from an EMBL/GenBank/DDBJ whole genome shotgun (WGS) entry which is preliminary data.</text>
</comment>
<keyword evidence="1" id="KW-0479">Metal-binding</keyword>
<evidence type="ECO:0000313" key="5">
    <source>
        <dbReference type="Proteomes" id="UP000094025"/>
    </source>
</evidence>
<sequence>MDEFLLRRIPIQLGGLQDPFTPLERENGVTLQILKVLAEENYPTLISTKGDIFLQDEYLDQLTKMNLVFRLSASGVSEHLRPKIDRRADSFPRVLEKISILRSTGIKVALRIQPVIPSFEEVALDMASQAANAGVHQVSFEYLKLPSEEIRHAMAGMKTSSGGNLIEWMSELGLKKVGPDWSLKPAAKEPFVVRARKHCHRLGIKFGAGDTEFIPWSDGNGCCGSSDLVLDGKQFDANFVGAIRQATASPDKAVRFQSLAERWIPTFSVGNYMDYRSRVPKAFVEGSSDWLVMLQRRWNGGKSPYSPAFFHGISSTDEKDELGFTVYDAKQLAAALR</sequence>
<evidence type="ECO:0008006" key="6">
    <source>
        <dbReference type="Google" id="ProtNLM"/>
    </source>
</evidence>
<proteinExistence type="predicted"/>
<dbReference type="GO" id="GO:0046872">
    <property type="term" value="F:metal ion binding"/>
    <property type="evidence" value="ECO:0007669"/>
    <property type="project" value="UniProtKB-KW"/>
</dbReference>
<keyword evidence="5" id="KW-1185">Reference proteome</keyword>
<organism evidence="4 5">
    <name type="scientific">Sinorhizobium glycinis</name>
    <dbReference type="NCBI Taxonomy" id="1472378"/>
    <lineage>
        <taxon>Bacteria</taxon>
        <taxon>Pseudomonadati</taxon>
        <taxon>Pseudomonadota</taxon>
        <taxon>Alphaproteobacteria</taxon>
        <taxon>Hyphomicrobiales</taxon>
        <taxon>Rhizobiaceae</taxon>
        <taxon>Sinorhizobium/Ensifer group</taxon>
        <taxon>Sinorhizobium</taxon>
    </lineage>
</organism>
<protein>
    <recommendedName>
        <fullName evidence="6">Radical SAM protein</fullName>
    </recommendedName>
</protein>
<dbReference type="Gene3D" id="3.80.30.30">
    <property type="match status" value="1"/>
</dbReference>
<dbReference type="PANTHER" id="PTHR43432:SF3">
    <property type="entry name" value="SLR0285 PROTEIN"/>
    <property type="match status" value="1"/>
</dbReference>
<evidence type="ECO:0000313" key="4">
    <source>
        <dbReference type="EMBL" id="OAP38443.1"/>
    </source>
</evidence>
<gene>
    <name evidence="4" type="ORF">AU381_23030</name>
</gene>
<evidence type="ECO:0000256" key="1">
    <source>
        <dbReference type="ARBA" id="ARBA00022723"/>
    </source>
</evidence>
<dbReference type="GO" id="GO:0051536">
    <property type="term" value="F:iron-sulfur cluster binding"/>
    <property type="evidence" value="ECO:0007669"/>
    <property type="project" value="UniProtKB-KW"/>
</dbReference>
<accession>A0A178XUH4</accession>
<dbReference type="InterPro" id="IPR058240">
    <property type="entry name" value="rSAM_sf"/>
</dbReference>
<keyword evidence="2" id="KW-0408">Iron</keyword>
<name>A0A178XUH4_9HYPH</name>
<dbReference type="InterPro" id="IPR040086">
    <property type="entry name" value="MJ0683-like"/>
</dbReference>
<keyword evidence="3" id="KW-0411">Iron-sulfur</keyword>
<dbReference type="AlphaFoldDB" id="A0A178XUH4"/>
<dbReference type="Proteomes" id="UP000094025">
    <property type="component" value="Unassembled WGS sequence"/>
</dbReference>